<sequence length="141" mass="15773">MEMQSLEDLGTKTLKIMVYVLSGKEVDCSTIQMKENIYTIPNAITVTRMAVTPVIGYLIIQQSFSWALGIFIVAAISDSRNTFFQLSLLSLTMASPVFDFIDHPVIQALWYLTAITTVGTGVDYAINRNKYIKFPKQPPAK</sequence>
<evidence type="ECO:0000256" key="1">
    <source>
        <dbReference type="SAM" id="Phobius"/>
    </source>
</evidence>
<dbReference type="Pfam" id="PF01066">
    <property type="entry name" value="CDP-OH_P_transf"/>
    <property type="match status" value="1"/>
</dbReference>
<dbReference type="Gene3D" id="1.20.120.1760">
    <property type="match status" value="1"/>
</dbReference>
<dbReference type="Proteomes" id="UP001164746">
    <property type="component" value="Chromosome 11"/>
</dbReference>
<accession>A0ABY7FE32</accession>
<gene>
    <name evidence="2" type="ORF">MAR_001670</name>
</gene>
<feature type="transmembrane region" description="Helical" evidence="1">
    <location>
        <begin position="54"/>
        <end position="76"/>
    </location>
</feature>
<protein>
    <submittedName>
        <fullName evidence="2">CRLS1-like protein</fullName>
    </submittedName>
</protein>
<feature type="transmembrane region" description="Helical" evidence="1">
    <location>
        <begin position="107"/>
        <end position="126"/>
    </location>
</feature>
<organism evidence="2 3">
    <name type="scientific">Mya arenaria</name>
    <name type="common">Soft-shell clam</name>
    <dbReference type="NCBI Taxonomy" id="6604"/>
    <lineage>
        <taxon>Eukaryota</taxon>
        <taxon>Metazoa</taxon>
        <taxon>Spiralia</taxon>
        <taxon>Lophotrochozoa</taxon>
        <taxon>Mollusca</taxon>
        <taxon>Bivalvia</taxon>
        <taxon>Autobranchia</taxon>
        <taxon>Heteroconchia</taxon>
        <taxon>Euheterodonta</taxon>
        <taxon>Imparidentia</taxon>
        <taxon>Neoheterodontei</taxon>
        <taxon>Myida</taxon>
        <taxon>Myoidea</taxon>
        <taxon>Myidae</taxon>
        <taxon>Mya</taxon>
    </lineage>
</organism>
<name>A0ABY7FE32_MYAAR</name>
<keyword evidence="1" id="KW-1133">Transmembrane helix</keyword>
<dbReference type="InterPro" id="IPR000462">
    <property type="entry name" value="CDP-OH_P_trans"/>
</dbReference>
<keyword evidence="3" id="KW-1185">Reference proteome</keyword>
<evidence type="ECO:0000313" key="3">
    <source>
        <dbReference type="Proteomes" id="UP001164746"/>
    </source>
</evidence>
<dbReference type="EMBL" id="CP111022">
    <property type="protein sequence ID" value="WAR19832.1"/>
    <property type="molecule type" value="Genomic_DNA"/>
</dbReference>
<evidence type="ECO:0000313" key="2">
    <source>
        <dbReference type="EMBL" id="WAR19832.1"/>
    </source>
</evidence>
<dbReference type="InterPro" id="IPR043130">
    <property type="entry name" value="CDP-OH_PTrfase_TM_dom"/>
</dbReference>
<reference evidence="2" key="1">
    <citation type="submission" date="2022-11" db="EMBL/GenBank/DDBJ databases">
        <title>Centuries of genome instability and evolution in soft-shell clam transmissible cancer (bioRxiv).</title>
        <authorList>
            <person name="Hart S.F.M."/>
            <person name="Yonemitsu M.A."/>
            <person name="Giersch R.M."/>
            <person name="Beal B.F."/>
            <person name="Arriagada G."/>
            <person name="Davis B.W."/>
            <person name="Ostrander E.A."/>
            <person name="Goff S.P."/>
            <person name="Metzger M.J."/>
        </authorList>
    </citation>
    <scope>NUCLEOTIDE SEQUENCE</scope>
    <source>
        <strain evidence="2">MELC-2E11</strain>
        <tissue evidence="2">Siphon/mantle</tissue>
    </source>
</reference>
<proteinExistence type="predicted"/>
<keyword evidence="1" id="KW-0472">Membrane</keyword>
<keyword evidence="1" id="KW-0812">Transmembrane</keyword>